<feature type="domain" description="HD" evidence="1">
    <location>
        <begin position="57"/>
        <end position="123"/>
    </location>
</feature>
<dbReference type="Pfam" id="PF01966">
    <property type="entry name" value="HD"/>
    <property type="match status" value="1"/>
</dbReference>
<dbReference type="CDD" id="cd00077">
    <property type="entry name" value="HDc"/>
    <property type="match status" value="1"/>
</dbReference>
<protein>
    <recommendedName>
        <fullName evidence="1">HD domain-containing protein</fullName>
    </recommendedName>
</protein>
<proteinExistence type="predicted"/>
<name>A0A382XAT3_9ZZZZ</name>
<accession>A0A382XAT3</accession>
<dbReference type="Gene3D" id="1.10.3210.10">
    <property type="entry name" value="Hypothetical protein af1432"/>
    <property type="match status" value="1"/>
</dbReference>
<evidence type="ECO:0000313" key="2">
    <source>
        <dbReference type="EMBL" id="SVD67989.1"/>
    </source>
</evidence>
<organism evidence="2">
    <name type="scientific">marine metagenome</name>
    <dbReference type="NCBI Taxonomy" id="408172"/>
    <lineage>
        <taxon>unclassified sequences</taxon>
        <taxon>metagenomes</taxon>
        <taxon>ecological metagenomes</taxon>
    </lineage>
</organism>
<evidence type="ECO:0000259" key="1">
    <source>
        <dbReference type="Pfam" id="PF01966"/>
    </source>
</evidence>
<dbReference type="InterPro" id="IPR006674">
    <property type="entry name" value="HD_domain"/>
</dbReference>
<dbReference type="PANTHER" id="PTHR40202:SF1">
    <property type="entry name" value="HD DOMAIN-CONTAINING PROTEIN"/>
    <property type="match status" value="1"/>
</dbReference>
<dbReference type="PANTHER" id="PTHR40202">
    <property type="match status" value="1"/>
</dbReference>
<dbReference type="InterPro" id="IPR003607">
    <property type="entry name" value="HD/PDEase_dom"/>
</dbReference>
<dbReference type="InterPro" id="IPR052567">
    <property type="entry name" value="OP_Dioxygenase"/>
</dbReference>
<sequence length="194" mass="22320">MTKTKKAVSFRSMDQGTDADYQFLNELEKTHIEKLPEKILLALEKLGDGLEGYQVTRLQHSLQAASRAEDSGADIELIVAALIHDLGDELAPQNHSQFAAAIIRPYVRAKVTWIVEMHGVFQMYYYADKLGLNKDARERYRDHIWFEACEKFCALWDQASFDPDYPTRPLIHFAPLVHQIFTRPPFDPNIIRGE</sequence>
<dbReference type="EMBL" id="UINC01166179">
    <property type="protein sequence ID" value="SVD67989.1"/>
    <property type="molecule type" value="Genomic_DNA"/>
</dbReference>
<dbReference type="AlphaFoldDB" id="A0A382XAT3"/>
<gene>
    <name evidence="2" type="ORF">METZ01_LOCUS420843</name>
</gene>
<dbReference type="SUPFAM" id="SSF109604">
    <property type="entry name" value="HD-domain/PDEase-like"/>
    <property type="match status" value="1"/>
</dbReference>
<reference evidence="2" key="1">
    <citation type="submission" date="2018-05" db="EMBL/GenBank/DDBJ databases">
        <authorList>
            <person name="Lanie J.A."/>
            <person name="Ng W.-L."/>
            <person name="Kazmierczak K.M."/>
            <person name="Andrzejewski T.M."/>
            <person name="Davidsen T.M."/>
            <person name="Wayne K.J."/>
            <person name="Tettelin H."/>
            <person name="Glass J.I."/>
            <person name="Rusch D."/>
            <person name="Podicherti R."/>
            <person name="Tsui H.-C.T."/>
            <person name="Winkler M.E."/>
        </authorList>
    </citation>
    <scope>NUCLEOTIDE SEQUENCE</scope>
</reference>